<organism evidence="3 4">
    <name type="scientific">Bacteroides uniformis</name>
    <dbReference type="NCBI Taxonomy" id="820"/>
    <lineage>
        <taxon>Bacteria</taxon>
        <taxon>Pseudomonadati</taxon>
        <taxon>Bacteroidota</taxon>
        <taxon>Bacteroidia</taxon>
        <taxon>Bacteroidales</taxon>
        <taxon>Bacteroidaceae</taxon>
        <taxon>Bacteroides</taxon>
    </lineage>
</organism>
<dbReference type="InterPro" id="IPR009003">
    <property type="entry name" value="Peptidase_S1_PA"/>
</dbReference>
<dbReference type="PANTHER" id="PTHR23308">
    <property type="entry name" value="NUCLEAR INHIBITOR OF PROTEIN PHOSPHATASE-1"/>
    <property type="match status" value="1"/>
</dbReference>
<dbReference type="CDD" id="cd00060">
    <property type="entry name" value="FHA"/>
    <property type="match status" value="2"/>
</dbReference>
<keyword evidence="1" id="KW-1133">Transmembrane helix</keyword>
<feature type="domain" description="FHA" evidence="2">
    <location>
        <begin position="99"/>
        <end position="149"/>
    </location>
</feature>
<dbReference type="SUPFAM" id="SSF50494">
    <property type="entry name" value="Trypsin-like serine proteases"/>
    <property type="match status" value="1"/>
</dbReference>
<keyword evidence="1" id="KW-0812">Transmembrane</keyword>
<sequence length="490" mass="53537">MGKVVKIGRSRNNDCVFENSSVSSNHAILTLSEDGQSAVLRDLASTNGTFVNNKRVAHEVQVVKNDVIRFGTEVTNLGEIVRKLGQTVIKKSNIPVNGLTIGKTPDNRIVFNHDDVSRKHAVLYKNERGEIVIEDSGSTNGTYVNGTKVTSKVLQPGDRVTITRNYPLAWENYFRQDKVKPKGGMSRGVTVALIACLALIVVGGVIFLLLKGRTLDKQEIYDKYNKAVCMVITQWGYKVMIDGEDMTSDLFGVPYVNISDGELVQGSNQATGTAFFISEDGKLGTNLHITKPWLFESSGEMLEQYINRFIAEQSVQNPYLSRSKVEIVGVNTGLYVVLNGLPITQGNLIECVEYNGGQDINKDVAIMQTETRSLPSADINIIDIKTAIDTEDAYKEGKNVYTIGFPYGTTLALDSNNDIRNQIHDGSITQNMGDYEFSHDAETAGGASGSPILNDKGKLIGVHHAGMTGSTGAQGFNSGIKVKWLKDLLK</sequence>
<dbReference type="InterPro" id="IPR050923">
    <property type="entry name" value="Cell_Proc_Reg/RNA_Proc"/>
</dbReference>
<feature type="domain" description="FHA" evidence="2">
    <location>
        <begin position="5"/>
        <end position="56"/>
    </location>
</feature>
<dbReference type="EMBL" id="MNQU01000235">
    <property type="protein sequence ID" value="OKZ32184.1"/>
    <property type="molecule type" value="Genomic_DNA"/>
</dbReference>
<dbReference type="AlphaFoldDB" id="A0A1Q6HZX3"/>
<protein>
    <recommendedName>
        <fullName evidence="2">FHA domain-containing protein</fullName>
    </recommendedName>
</protein>
<dbReference type="Proteomes" id="UP000186549">
    <property type="component" value="Unassembled WGS sequence"/>
</dbReference>
<evidence type="ECO:0000256" key="1">
    <source>
        <dbReference type="SAM" id="Phobius"/>
    </source>
</evidence>
<proteinExistence type="predicted"/>
<evidence type="ECO:0000313" key="4">
    <source>
        <dbReference type="Proteomes" id="UP000186549"/>
    </source>
</evidence>
<dbReference type="Pfam" id="PF00498">
    <property type="entry name" value="FHA"/>
    <property type="match status" value="2"/>
</dbReference>
<accession>A0A1Q6HZX3</accession>
<dbReference type="SUPFAM" id="SSF49879">
    <property type="entry name" value="SMAD/FHA domain"/>
    <property type="match status" value="2"/>
</dbReference>
<dbReference type="SMART" id="SM00240">
    <property type="entry name" value="FHA"/>
    <property type="match status" value="2"/>
</dbReference>
<feature type="transmembrane region" description="Helical" evidence="1">
    <location>
        <begin position="188"/>
        <end position="210"/>
    </location>
</feature>
<dbReference type="InterPro" id="IPR043504">
    <property type="entry name" value="Peptidase_S1_PA_chymotrypsin"/>
</dbReference>
<comment type="caution">
    <text evidence="3">The sequence shown here is derived from an EMBL/GenBank/DDBJ whole genome shotgun (WGS) entry which is preliminary data.</text>
</comment>
<keyword evidence="1" id="KW-0472">Membrane</keyword>
<dbReference type="PROSITE" id="PS50006">
    <property type="entry name" value="FHA_DOMAIN"/>
    <property type="match status" value="2"/>
</dbReference>
<dbReference type="Gene3D" id="2.40.10.10">
    <property type="entry name" value="Trypsin-like serine proteases"/>
    <property type="match status" value="1"/>
</dbReference>
<gene>
    <name evidence="3" type="ORF">BHV79_10875</name>
</gene>
<name>A0A1Q6HZX3_BACUN</name>
<reference evidence="3 4" key="1">
    <citation type="journal article" date="2016" name="Nat. Biotechnol.">
        <title>Measurement of bacterial replication rates in microbial communities.</title>
        <authorList>
            <person name="Brown C.T."/>
            <person name="Olm M.R."/>
            <person name="Thomas B.C."/>
            <person name="Banfield J.F."/>
        </authorList>
    </citation>
    <scope>NUCLEOTIDE SEQUENCE [LARGE SCALE GENOMIC DNA]</scope>
    <source>
        <strain evidence="3">45_41</strain>
    </source>
</reference>
<dbReference type="Gene3D" id="2.60.200.20">
    <property type="match status" value="2"/>
</dbReference>
<dbReference type="InterPro" id="IPR000253">
    <property type="entry name" value="FHA_dom"/>
</dbReference>
<evidence type="ECO:0000313" key="3">
    <source>
        <dbReference type="EMBL" id="OKZ32184.1"/>
    </source>
</evidence>
<dbReference type="Pfam" id="PF13365">
    <property type="entry name" value="Trypsin_2"/>
    <property type="match status" value="1"/>
</dbReference>
<dbReference type="InterPro" id="IPR008984">
    <property type="entry name" value="SMAD_FHA_dom_sf"/>
</dbReference>
<evidence type="ECO:0000259" key="2">
    <source>
        <dbReference type="PROSITE" id="PS50006"/>
    </source>
</evidence>